<evidence type="ECO:0000256" key="1">
    <source>
        <dbReference type="ARBA" id="ARBA00004948"/>
    </source>
</evidence>
<evidence type="ECO:0000256" key="3">
    <source>
        <dbReference type="ARBA" id="ARBA00023002"/>
    </source>
</evidence>
<dbReference type="Gene3D" id="3.50.50.60">
    <property type="entry name" value="FAD/NAD(P)-binding domain"/>
    <property type="match status" value="1"/>
</dbReference>
<dbReference type="Pfam" id="PF01266">
    <property type="entry name" value="DAO"/>
    <property type="match status" value="1"/>
</dbReference>
<dbReference type="EMBL" id="CP121472">
    <property type="protein sequence ID" value="WPL19293.1"/>
    <property type="molecule type" value="Genomic_DNA"/>
</dbReference>
<dbReference type="RefSeq" id="WP_328985045.1">
    <property type="nucleotide sequence ID" value="NZ_CP121472.1"/>
</dbReference>
<dbReference type="InterPro" id="IPR036188">
    <property type="entry name" value="FAD/NAD-bd_sf"/>
</dbReference>
<feature type="domain" description="FAD dependent oxidoreductase" evidence="4">
    <location>
        <begin position="3"/>
        <end position="343"/>
    </location>
</feature>
<dbReference type="InterPro" id="IPR012727">
    <property type="entry name" value="Gly_oxidase_ThiO"/>
</dbReference>
<evidence type="ECO:0000256" key="2">
    <source>
        <dbReference type="ARBA" id="ARBA00022977"/>
    </source>
</evidence>
<organism evidence="5 6">
    <name type="scientific">Thiorhodovibrio winogradskyi</name>
    <dbReference type="NCBI Taxonomy" id="77007"/>
    <lineage>
        <taxon>Bacteria</taxon>
        <taxon>Pseudomonadati</taxon>
        <taxon>Pseudomonadota</taxon>
        <taxon>Gammaproteobacteria</taxon>
        <taxon>Chromatiales</taxon>
        <taxon>Chromatiaceae</taxon>
        <taxon>Thiorhodovibrio</taxon>
    </lineage>
</organism>
<comment type="pathway">
    <text evidence="1">Cofactor biosynthesis; thiamine diphosphate biosynthesis.</text>
</comment>
<dbReference type="Proteomes" id="UP001432180">
    <property type="component" value="Chromosome"/>
</dbReference>
<accession>A0ABZ0SF60</accession>
<gene>
    <name evidence="5" type="primary">thiO</name>
    <name evidence="5" type="ORF">Thiowin_04410</name>
</gene>
<reference evidence="5 6" key="1">
    <citation type="journal article" date="2023" name="Microorganisms">
        <title>Thiorhodovibrio frisius and Trv. litoralis spp. nov., Two Novel Members from a Clade of Fastidious Purple Sulfur Bacteria That Exhibit Unique Red-Shifted Light-Harvesting Capabilities.</title>
        <authorList>
            <person name="Methner A."/>
            <person name="Kuzyk S.B."/>
            <person name="Petersen J."/>
            <person name="Bauer S."/>
            <person name="Brinkmann H."/>
            <person name="Sichau K."/>
            <person name="Wanner G."/>
            <person name="Wolf J."/>
            <person name="Neumann-Schaal M."/>
            <person name="Henke P."/>
            <person name="Tank M."/>
            <person name="Sproer C."/>
            <person name="Bunk B."/>
            <person name="Overmann J."/>
        </authorList>
    </citation>
    <scope>NUCLEOTIDE SEQUENCE [LARGE SCALE GENOMIC DNA]</scope>
    <source>
        <strain evidence="5 6">DSM 6702</strain>
    </source>
</reference>
<evidence type="ECO:0000313" key="6">
    <source>
        <dbReference type="Proteomes" id="UP001432180"/>
    </source>
</evidence>
<dbReference type="PANTHER" id="PTHR13847:SF289">
    <property type="entry name" value="GLYCINE OXIDASE"/>
    <property type="match status" value="1"/>
</dbReference>
<name>A0ABZ0SF60_9GAMM</name>
<keyword evidence="3 5" id="KW-0560">Oxidoreductase</keyword>
<dbReference type="Gene3D" id="3.30.9.10">
    <property type="entry name" value="D-Amino Acid Oxidase, subunit A, domain 2"/>
    <property type="match status" value="1"/>
</dbReference>
<dbReference type="SUPFAM" id="SSF54373">
    <property type="entry name" value="FAD-linked reductases, C-terminal domain"/>
    <property type="match status" value="1"/>
</dbReference>
<dbReference type="SUPFAM" id="SSF51905">
    <property type="entry name" value="FAD/NAD(P)-binding domain"/>
    <property type="match status" value="1"/>
</dbReference>
<proteinExistence type="predicted"/>
<dbReference type="EC" id="1.4.3.19" evidence="5"/>
<dbReference type="InterPro" id="IPR006076">
    <property type="entry name" value="FAD-dep_OxRdtase"/>
</dbReference>
<dbReference type="NCBIfam" id="TIGR02352">
    <property type="entry name" value="thiamin_ThiO"/>
    <property type="match status" value="1"/>
</dbReference>
<evidence type="ECO:0000259" key="4">
    <source>
        <dbReference type="Pfam" id="PF01266"/>
    </source>
</evidence>
<keyword evidence="2" id="KW-0784">Thiamine biosynthesis</keyword>
<protein>
    <submittedName>
        <fullName evidence="5">Glycine oxidase</fullName>
        <ecNumber evidence="5">1.4.3.19</ecNumber>
    </submittedName>
</protein>
<evidence type="ECO:0000313" key="5">
    <source>
        <dbReference type="EMBL" id="WPL19293.1"/>
    </source>
</evidence>
<sequence>MSDYLIVGGGVIGLLTAHELAKTGASVTLVEMSATGRQSSWAGGGILQPLYPWHHPGAVNTLALWSQAYYPELMLELLEATGIDPEYRASGLMILDAEERDLALAWGERHQVPVELLDRTQVAAAEPNLGLRLDNALWMPDVAQVRNPRLMRSLRAALDKRVRIREHEEVMDLRVEQGRVIGVRTTSEQLAAERVVVCAGAWTAQLLERLGAVPKIRPVRGQIMLFFAKPDQIRQLTLYREHYIIPRQDGRVLIGSTHAEDAGFSKTTTSQAKEDLYRFAVELYPLLKRAPIEDHWAGLRPGSPKGVPYIGAYPGVENLFVNAGHFSNGLVTGPASARLISDLMLGRPPIVPPESYALETPRE</sequence>
<keyword evidence="6" id="KW-1185">Reference proteome</keyword>
<dbReference type="GO" id="GO:0043799">
    <property type="term" value="F:glycine oxidase activity"/>
    <property type="evidence" value="ECO:0007669"/>
    <property type="project" value="UniProtKB-EC"/>
</dbReference>
<dbReference type="PANTHER" id="PTHR13847">
    <property type="entry name" value="SARCOSINE DEHYDROGENASE-RELATED"/>
    <property type="match status" value="1"/>
</dbReference>